<protein>
    <submittedName>
        <fullName evidence="3">Uncharacterized protein</fullName>
    </submittedName>
</protein>
<dbReference type="Proteomes" id="UP000264071">
    <property type="component" value="Unassembled WGS sequence"/>
</dbReference>
<keyword evidence="2" id="KW-0472">Membrane</keyword>
<keyword evidence="2" id="KW-0812">Transmembrane</keyword>
<evidence type="ECO:0000313" key="4">
    <source>
        <dbReference type="Proteomes" id="UP000264071"/>
    </source>
</evidence>
<organism evidence="3 4">
    <name type="scientific">Gemmatimonas aurantiaca</name>
    <dbReference type="NCBI Taxonomy" id="173480"/>
    <lineage>
        <taxon>Bacteria</taxon>
        <taxon>Pseudomonadati</taxon>
        <taxon>Gemmatimonadota</taxon>
        <taxon>Gemmatimonadia</taxon>
        <taxon>Gemmatimonadales</taxon>
        <taxon>Gemmatimonadaceae</taxon>
        <taxon>Gemmatimonas</taxon>
    </lineage>
</organism>
<evidence type="ECO:0000256" key="2">
    <source>
        <dbReference type="SAM" id="Phobius"/>
    </source>
</evidence>
<dbReference type="AlphaFoldDB" id="A0A3D4V4G8"/>
<name>A0A3D4V4G8_9BACT</name>
<sequence>MSDGATSGRPPVAALLTLVVALVVSFVAWRMFGAAADAGVDRLARIDTVRAWCEGFYVQAQSRTDTMRVDRVALPDTIDPQSSNAIDRCGDLRSEAPGTPPPNPREMNGQEMPRGLR</sequence>
<evidence type="ECO:0000313" key="3">
    <source>
        <dbReference type="EMBL" id="HCT55694.1"/>
    </source>
</evidence>
<keyword evidence="2" id="KW-1133">Transmembrane helix</keyword>
<feature type="region of interest" description="Disordered" evidence="1">
    <location>
        <begin position="75"/>
        <end position="117"/>
    </location>
</feature>
<comment type="caution">
    <text evidence="3">The sequence shown here is derived from an EMBL/GenBank/DDBJ whole genome shotgun (WGS) entry which is preliminary data.</text>
</comment>
<dbReference type="EMBL" id="DPIY01000001">
    <property type="protein sequence ID" value="HCT55694.1"/>
    <property type="molecule type" value="Genomic_DNA"/>
</dbReference>
<feature type="transmembrane region" description="Helical" evidence="2">
    <location>
        <begin position="12"/>
        <end position="32"/>
    </location>
</feature>
<gene>
    <name evidence="3" type="ORF">DGD08_00625</name>
</gene>
<reference evidence="3 4" key="1">
    <citation type="journal article" date="2018" name="Nat. Biotechnol.">
        <title>A standardized bacterial taxonomy based on genome phylogeny substantially revises the tree of life.</title>
        <authorList>
            <person name="Parks D.H."/>
            <person name="Chuvochina M."/>
            <person name="Waite D.W."/>
            <person name="Rinke C."/>
            <person name="Skarshewski A."/>
            <person name="Chaumeil P.A."/>
            <person name="Hugenholtz P."/>
        </authorList>
    </citation>
    <scope>NUCLEOTIDE SEQUENCE [LARGE SCALE GENOMIC DNA]</scope>
    <source>
        <strain evidence="3">UBA8844</strain>
    </source>
</reference>
<accession>A0A3D4V4G8</accession>
<proteinExistence type="predicted"/>
<evidence type="ECO:0000256" key="1">
    <source>
        <dbReference type="SAM" id="MobiDB-lite"/>
    </source>
</evidence>